<keyword evidence="2" id="KW-1185">Reference proteome</keyword>
<dbReference type="Proteomes" id="UP001177260">
    <property type="component" value="Unassembled WGS sequence"/>
</dbReference>
<organism evidence="1 2">
    <name type="scientific">Aspergillus melleus</name>
    <dbReference type="NCBI Taxonomy" id="138277"/>
    <lineage>
        <taxon>Eukaryota</taxon>
        <taxon>Fungi</taxon>
        <taxon>Dikarya</taxon>
        <taxon>Ascomycota</taxon>
        <taxon>Pezizomycotina</taxon>
        <taxon>Eurotiomycetes</taxon>
        <taxon>Eurotiomycetidae</taxon>
        <taxon>Eurotiales</taxon>
        <taxon>Aspergillaceae</taxon>
        <taxon>Aspergillus</taxon>
        <taxon>Aspergillus subgen. Circumdati</taxon>
    </lineage>
</organism>
<dbReference type="EMBL" id="JAOPJF010000014">
    <property type="protein sequence ID" value="KAK1147009.1"/>
    <property type="molecule type" value="Genomic_DNA"/>
</dbReference>
<gene>
    <name evidence="1" type="ORF">N8T08_002337</name>
</gene>
<evidence type="ECO:0000313" key="1">
    <source>
        <dbReference type="EMBL" id="KAK1147009.1"/>
    </source>
</evidence>
<name>A0ACC3B956_9EURO</name>
<comment type="caution">
    <text evidence="1">The sequence shown here is derived from an EMBL/GenBank/DDBJ whole genome shotgun (WGS) entry which is preliminary data.</text>
</comment>
<protein>
    <submittedName>
        <fullName evidence="1">Uncharacterized protein</fullName>
    </submittedName>
</protein>
<accession>A0ACC3B956</accession>
<evidence type="ECO:0000313" key="2">
    <source>
        <dbReference type="Proteomes" id="UP001177260"/>
    </source>
</evidence>
<proteinExistence type="predicted"/>
<reference evidence="1 2" key="1">
    <citation type="journal article" date="2023" name="ACS Omega">
        <title>Identification of the Neoaspergillic Acid Biosynthesis Gene Cluster by Establishing an In Vitro CRISPR-Ribonucleoprotein Genetic System in Aspergillus melleus.</title>
        <authorList>
            <person name="Yuan B."/>
            <person name="Grau M.F."/>
            <person name="Murata R.M."/>
            <person name="Torok T."/>
            <person name="Venkateswaran K."/>
            <person name="Stajich J.E."/>
            <person name="Wang C.C.C."/>
        </authorList>
    </citation>
    <scope>NUCLEOTIDE SEQUENCE [LARGE SCALE GENOMIC DNA]</scope>
    <source>
        <strain evidence="1 2">IMV 1140</strain>
    </source>
</reference>
<sequence length="311" mass="34318">MIWILTHKRGQKSQPRPGVAVGDHVLDLCALVAQGHTRGSEQMRRALSQPTLSDFAAIPGHERAAVRRSIQKLITTRGSLLYDEQEQLKLQRELVSSIAQAGRIAGHPQLPAKFFNVPPAYNGRASSVVVSGTPIHRPYGIRPDSHDGHIAFGPSQKLDDEVELGMFGPGSVPLGQRIPASKAQDHIFGFVLLNDWTARDIQFYEMMPLGPFNGKAFATSISPWIVTLEALQEAGAIIPVDKDGLQGEKAPSISFLQAEEDVSVKILTFLNRNNHMRVPISRADLKHMHWPRFKCSHIDLRRDAAFPPATS</sequence>